<evidence type="ECO:0000256" key="2">
    <source>
        <dbReference type="ARBA" id="ARBA00012695"/>
    </source>
</evidence>
<dbReference type="Pfam" id="PF01619">
    <property type="entry name" value="Pro_dh"/>
    <property type="match status" value="1"/>
</dbReference>
<keyword evidence="13" id="KW-1185">Reference proteome</keyword>
<dbReference type="InterPro" id="IPR008219">
    <property type="entry name" value="PRODH_bac_arc"/>
</dbReference>
<keyword evidence="7" id="KW-0642">Proline metabolism</keyword>
<dbReference type="GO" id="GO:0004657">
    <property type="term" value="F:proline dehydrogenase activity"/>
    <property type="evidence" value="ECO:0007669"/>
    <property type="project" value="UniProtKB-EC"/>
</dbReference>
<feature type="binding site" evidence="10">
    <location>
        <position position="154"/>
    </location>
    <ligand>
        <name>FAD</name>
        <dbReference type="ChEBI" id="CHEBI:57692"/>
    </ligand>
</feature>
<feature type="binding site" evidence="9">
    <location>
        <position position="91"/>
    </location>
    <ligand>
        <name>substrate</name>
    </ligand>
</feature>
<dbReference type="Proteomes" id="UP000318065">
    <property type="component" value="Chromosome"/>
</dbReference>
<evidence type="ECO:0000256" key="4">
    <source>
        <dbReference type="ARBA" id="ARBA00022741"/>
    </source>
</evidence>
<comment type="catalytic activity">
    <reaction evidence="8">
        <text>L-proline + a quinone = (S)-1-pyrroline-5-carboxylate + a quinol + H(+)</text>
        <dbReference type="Rhea" id="RHEA:23784"/>
        <dbReference type="ChEBI" id="CHEBI:15378"/>
        <dbReference type="ChEBI" id="CHEBI:17388"/>
        <dbReference type="ChEBI" id="CHEBI:24646"/>
        <dbReference type="ChEBI" id="CHEBI:60039"/>
        <dbReference type="ChEBI" id="CHEBI:132124"/>
        <dbReference type="EC" id="1.5.5.2"/>
    </reaction>
</comment>
<feature type="binding site" evidence="9">
    <location>
        <position position="279"/>
    </location>
    <ligand>
        <name>substrate</name>
    </ligand>
</feature>
<dbReference type="GO" id="GO:0010133">
    <property type="term" value="P:L-proline catabolic process to L-glutamate"/>
    <property type="evidence" value="ECO:0007669"/>
    <property type="project" value="UniProtKB-UniPathway"/>
</dbReference>
<name>A0A510HL67_9ACTN</name>
<evidence type="ECO:0000259" key="11">
    <source>
        <dbReference type="Pfam" id="PF01619"/>
    </source>
</evidence>
<evidence type="ECO:0000256" key="8">
    <source>
        <dbReference type="ARBA" id="ARBA00048779"/>
    </source>
</evidence>
<dbReference type="UniPathway" id="UPA00261">
    <property type="reaction ID" value="UER00373"/>
</dbReference>
<dbReference type="InterPro" id="IPR002872">
    <property type="entry name" value="Proline_DH_dom"/>
</dbReference>
<dbReference type="SUPFAM" id="SSF51730">
    <property type="entry name" value="FAD-linked oxidoreductase"/>
    <property type="match status" value="1"/>
</dbReference>
<dbReference type="RefSeq" id="WP_143528743.1">
    <property type="nucleotide sequence ID" value="NZ_AP019791.1"/>
</dbReference>
<dbReference type="InterPro" id="IPR029041">
    <property type="entry name" value="FAD-linked_oxidoreductase-like"/>
</dbReference>
<evidence type="ECO:0000313" key="12">
    <source>
        <dbReference type="EMBL" id="BBL80771.1"/>
    </source>
</evidence>
<protein>
    <recommendedName>
        <fullName evidence="2">proline dehydrogenase</fullName>
        <ecNumber evidence="2">1.5.5.2</ecNumber>
    </recommendedName>
</protein>
<dbReference type="OrthoDB" id="9773461at2"/>
<evidence type="ECO:0000256" key="7">
    <source>
        <dbReference type="ARBA" id="ARBA00023062"/>
    </source>
</evidence>
<dbReference type="InterPro" id="IPR015659">
    <property type="entry name" value="Proline_oxidase"/>
</dbReference>
<dbReference type="GO" id="GO:0000166">
    <property type="term" value="F:nucleotide binding"/>
    <property type="evidence" value="ECO:0007669"/>
    <property type="project" value="UniProtKB-KW"/>
</dbReference>
<feature type="binding site" evidence="9">
    <location>
        <position position="280"/>
    </location>
    <ligand>
        <name>substrate</name>
    </ligand>
</feature>
<keyword evidence="4 10" id="KW-0547">Nucleotide-binding</keyword>
<organism evidence="12 13">
    <name type="scientific">Rubrobacter xylanophilus</name>
    <dbReference type="NCBI Taxonomy" id="49319"/>
    <lineage>
        <taxon>Bacteria</taxon>
        <taxon>Bacillati</taxon>
        <taxon>Actinomycetota</taxon>
        <taxon>Rubrobacteria</taxon>
        <taxon>Rubrobacterales</taxon>
        <taxon>Rubrobacteraceae</taxon>
        <taxon>Rubrobacter</taxon>
    </lineage>
</organism>
<dbReference type="AlphaFoldDB" id="A0A510HL67"/>
<sequence>MGALDRTIANAVPLMPRALVRRVASRYIAGERLEDALAVIRNLNRKGCTATVDVLGESTRDKAQAAEILGEYKRVVDALEGEGLAAGLSVKLTALGLDLDEELCRANLEEIVEYAAERGRFVRVDMESSAHTEATIGIVLDAHARHPNVGAVIQAYLRRSIEDVRRLCAAGVSVRLCKGIYDEPRAIAYKDYDTVRQNYVFLLEELMRAGVYVGVATHDEYLVWHALRLVYRLGVPKDRYEFQMLLGVDEELRDILVRAGHRMRVYVPYGRQWYEYSTRRLKENPKVAGYVARDFLERVAEAAGRR</sequence>
<dbReference type="PANTHER" id="PTHR13914">
    <property type="entry name" value="PROLINE OXIDASE"/>
    <property type="match status" value="1"/>
</dbReference>
<gene>
    <name evidence="12" type="primary">putA</name>
    <name evidence="12" type="ORF">RxyAA322_26250</name>
</gene>
<comment type="pathway">
    <text evidence="1">Amino-acid degradation; L-proline degradation into L-glutamate; L-glutamate from L-proline: step 1/2.</text>
</comment>
<feature type="binding site" evidence="10">
    <location>
        <position position="126"/>
    </location>
    <ligand>
        <name>FAD</name>
        <dbReference type="ChEBI" id="CHEBI:57692"/>
    </ligand>
</feature>
<keyword evidence="6" id="KW-0560">Oxidoreductase</keyword>
<feature type="binding site" evidence="10">
    <location>
        <begin position="217"/>
        <end position="218"/>
    </location>
    <ligand>
        <name>FAD</name>
        <dbReference type="ChEBI" id="CHEBI:57692"/>
    </ligand>
</feature>
<dbReference type="EMBL" id="AP019791">
    <property type="protein sequence ID" value="BBL80771.1"/>
    <property type="molecule type" value="Genomic_DNA"/>
</dbReference>
<evidence type="ECO:0000256" key="6">
    <source>
        <dbReference type="ARBA" id="ARBA00023002"/>
    </source>
</evidence>
<evidence type="ECO:0000313" key="13">
    <source>
        <dbReference type="Proteomes" id="UP000318065"/>
    </source>
</evidence>
<evidence type="ECO:0000256" key="5">
    <source>
        <dbReference type="ARBA" id="ARBA00022827"/>
    </source>
</evidence>
<reference evidence="12" key="1">
    <citation type="journal article" date="2019" name="Microbiol. Resour. Announc.">
        <title>Complete Genome Sequence of Rubrobacter xylanophilus Strain AA3-22, Isolated from Arima Onsen in Japan.</title>
        <authorList>
            <person name="Tomariguchi N."/>
            <person name="Miyazaki K."/>
        </authorList>
    </citation>
    <scope>NUCLEOTIDE SEQUENCE [LARGE SCALE GENOMIC DNA]</scope>
    <source>
        <strain evidence="12">AA3-22</strain>
    </source>
</reference>
<accession>A0A510HL67</accession>
<dbReference type="PANTHER" id="PTHR13914:SF0">
    <property type="entry name" value="PROLINE DEHYDROGENASE 1, MITOCHONDRIAL"/>
    <property type="match status" value="1"/>
</dbReference>
<dbReference type="Gene3D" id="3.20.20.220">
    <property type="match status" value="1"/>
</dbReference>
<dbReference type="EC" id="1.5.5.2" evidence="2"/>
<proteinExistence type="predicted"/>
<evidence type="ECO:0000256" key="3">
    <source>
        <dbReference type="ARBA" id="ARBA00022630"/>
    </source>
</evidence>
<feature type="domain" description="Proline dehydrogenase" evidence="11">
    <location>
        <begin position="37"/>
        <end position="291"/>
    </location>
</feature>
<evidence type="ECO:0000256" key="1">
    <source>
        <dbReference type="ARBA" id="ARBA00004739"/>
    </source>
</evidence>
<keyword evidence="3" id="KW-0285">Flavoprotein</keyword>
<keyword evidence="5 10" id="KW-0274">FAD</keyword>
<dbReference type="PIRSF" id="PIRSF000196">
    <property type="entry name" value="Pro_dehydrog"/>
    <property type="match status" value="1"/>
</dbReference>
<comment type="cofactor">
    <cofactor evidence="10">
        <name>FAD</name>
        <dbReference type="ChEBI" id="CHEBI:57692"/>
    </cofactor>
    <text evidence="10">Binds 1 FAD per subunit.</text>
</comment>
<evidence type="ECO:0000256" key="9">
    <source>
        <dbReference type="PIRSR" id="PIRSR000196-1"/>
    </source>
</evidence>
<evidence type="ECO:0000256" key="10">
    <source>
        <dbReference type="PIRSR" id="PIRSR000196-2"/>
    </source>
</evidence>